<feature type="region of interest" description="Disordered" evidence="1">
    <location>
        <begin position="37"/>
        <end position="60"/>
    </location>
</feature>
<reference evidence="3" key="1">
    <citation type="journal article" date="2016" name="Ticks Tick Borne Dis.">
        <title>De novo assembly and annotation of the salivary gland transcriptome of Rhipicephalus appendiculatus male and female ticks during blood feeding.</title>
        <authorList>
            <person name="de Castro M.H."/>
            <person name="de Klerk D."/>
            <person name="Pienaar R."/>
            <person name="Latif A.A."/>
            <person name="Rees D.J."/>
            <person name="Mans B.J."/>
        </authorList>
    </citation>
    <scope>NUCLEOTIDE SEQUENCE</scope>
    <source>
        <tissue evidence="3">Salivary glands</tissue>
    </source>
</reference>
<protein>
    <recommendedName>
        <fullName evidence="4">Glycine rich superfamily member</fullName>
    </recommendedName>
</protein>
<evidence type="ECO:0000256" key="2">
    <source>
        <dbReference type="SAM" id="SignalP"/>
    </source>
</evidence>
<keyword evidence="2" id="KW-0732">Signal</keyword>
<evidence type="ECO:0008006" key="4">
    <source>
        <dbReference type="Google" id="ProtNLM"/>
    </source>
</evidence>
<proteinExistence type="predicted"/>
<feature type="chain" id="PRO_5007285053" description="Glycine rich superfamily member" evidence="2">
    <location>
        <begin position="26"/>
        <end position="85"/>
    </location>
</feature>
<name>A0A131YGF3_RHIAP</name>
<feature type="signal peptide" evidence="2">
    <location>
        <begin position="1"/>
        <end position="25"/>
    </location>
</feature>
<organism evidence="3">
    <name type="scientific">Rhipicephalus appendiculatus</name>
    <name type="common">Brown ear tick</name>
    <dbReference type="NCBI Taxonomy" id="34631"/>
    <lineage>
        <taxon>Eukaryota</taxon>
        <taxon>Metazoa</taxon>
        <taxon>Ecdysozoa</taxon>
        <taxon>Arthropoda</taxon>
        <taxon>Chelicerata</taxon>
        <taxon>Arachnida</taxon>
        <taxon>Acari</taxon>
        <taxon>Parasitiformes</taxon>
        <taxon>Ixodida</taxon>
        <taxon>Ixodoidea</taxon>
        <taxon>Ixodidae</taxon>
        <taxon>Rhipicephalinae</taxon>
        <taxon>Rhipicephalus</taxon>
        <taxon>Rhipicephalus</taxon>
    </lineage>
</organism>
<evidence type="ECO:0000313" key="3">
    <source>
        <dbReference type="EMBL" id="JAP77570.1"/>
    </source>
</evidence>
<dbReference type="AlphaFoldDB" id="A0A131YGF3"/>
<sequence>MGLSCALSVALTTLLFLLAITQQDGWSCAHAMQRRSRSPSPVAINNSTTPGPVVGFGPGGPNRRFPRGRLNWRWYTGLYRGFNHG</sequence>
<accession>A0A131YGF3</accession>
<dbReference type="EMBL" id="GEDV01010987">
    <property type="protein sequence ID" value="JAP77570.1"/>
    <property type="molecule type" value="Transcribed_RNA"/>
</dbReference>
<evidence type="ECO:0000256" key="1">
    <source>
        <dbReference type="SAM" id="MobiDB-lite"/>
    </source>
</evidence>